<sequence>MTRLSAAWQALEEHYHSTAHLHLRDQFAADSQRFDKMHETLHGLLFDYSKNRITDDTLPLLCELAEAAGLPEKMAAMQHGGILNPSEKRAVLHTALRLPEHAAAVQADGENIVPKVHQELTRALRFAEDIINGSHTGCTGKPITDFVHIGIGGSYLGPLVCIQSLTPWRNHLRVHFVSNADDAGIAQTLARLNPETTLFCIASKSFGTPETLLNARAARAWYQQAGLPEQEIHRHFCAISSNVDAAQNFGITPEHIFAMFDWVGGRYSVWSAIGLPVMVAVGAQNFRELLRGAHAMDEHFFHTDFRRNIPVLMGLLHIWYNNFHHADGHTVVPYSHNMRRFPAWLNQLDMESCGKSRTEYGAEVTRKTGGIVFGEEGVDCQHAYFQLLHQGTRLIPCDFIVPVNTPYRIGSQHCFTVANALAQAEALMKGKTLDEARAELAHLPETEREALAPHKTFPGNRPSNSFLLDELTPFTLGMLMAAYEHKIFVQGTIWGINPFDQWGVEYGKILAKTIEPELSADTPPQHDSSTNGLIAYYRAHLKKQ</sequence>
<protein>
    <recommendedName>
        <fullName evidence="7">Glucose-6-phosphate isomerase</fullName>
        <shortName evidence="7">GPI</shortName>
        <ecNumber evidence="7">5.3.1.9</ecNumber>
    </recommendedName>
    <alternativeName>
        <fullName evidence="7">Phosphoglucose isomerase</fullName>
        <shortName evidence="7">PGI</shortName>
    </alternativeName>
    <alternativeName>
        <fullName evidence="7">Phosphohexose isomerase</fullName>
        <shortName evidence="7">PHI</shortName>
    </alternativeName>
</protein>
<dbReference type="NCBIfam" id="NF001211">
    <property type="entry name" value="PRK00179.1"/>
    <property type="match status" value="1"/>
</dbReference>
<evidence type="ECO:0000313" key="9">
    <source>
        <dbReference type="EMBL" id="QEY24082.1"/>
    </source>
</evidence>
<keyword evidence="3 7" id="KW-0312">Gluconeogenesis</keyword>
<dbReference type="CDD" id="cd05016">
    <property type="entry name" value="SIS_PGI_2"/>
    <property type="match status" value="1"/>
</dbReference>
<comment type="similarity">
    <text evidence="2 7 8">Belongs to the GPI family.</text>
</comment>
<dbReference type="InterPro" id="IPR001672">
    <property type="entry name" value="G6P_Isomerase"/>
</dbReference>
<feature type="active site" description="Proton donor" evidence="7">
    <location>
        <position position="351"/>
    </location>
</feature>
<dbReference type="AlphaFoldDB" id="A0A5P3MR59"/>
<dbReference type="InterPro" id="IPR035476">
    <property type="entry name" value="SIS_PGI_1"/>
</dbReference>
<gene>
    <name evidence="7" type="primary">pgi</name>
    <name evidence="9" type="ORF">D0T90_05880</name>
</gene>
<comment type="catalytic activity">
    <reaction evidence="6 7 8">
        <text>alpha-D-glucose 6-phosphate = beta-D-fructose 6-phosphate</text>
        <dbReference type="Rhea" id="RHEA:11816"/>
        <dbReference type="ChEBI" id="CHEBI:57634"/>
        <dbReference type="ChEBI" id="CHEBI:58225"/>
        <dbReference type="EC" id="5.3.1.9"/>
    </reaction>
</comment>
<evidence type="ECO:0000256" key="5">
    <source>
        <dbReference type="ARBA" id="ARBA00023235"/>
    </source>
</evidence>
<dbReference type="HAMAP" id="MF_00473">
    <property type="entry name" value="G6P_isomerase"/>
    <property type="match status" value="1"/>
</dbReference>
<dbReference type="PROSITE" id="PS00765">
    <property type="entry name" value="P_GLUCOSE_ISOMERASE_1"/>
    <property type="match status" value="1"/>
</dbReference>
<dbReference type="KEGG" id="naq:D0T90_05880"/>
<dbReference type="InterPro" id="IPR046348">
    <property type="entry name" value="SIS_dom_sf"/>
</dbReference>
<dbReference type="GO" id="GO:0051156">
    <property type="term" value="P:glucose 6-phosphate metabolic process"/>
    <property type="evidence" value="ECO:0007669"/>
    <property type="project" value="TreeGrafter"/>
</dbReference>
<comment type="function">
    <text evidence="7">Catalyzes the reversible isomerization of glucose-6-phosphate to fructose-6-phosphate.</text>
</comment>
<keyword evidence="10" id="KW-1185">Reference proteome</keyword>
<dbReference type="EC" id="5.3.1.9" evidence="7"/>
<dbReference type="GO" id="GO:0048029">
    <property type="term" value="F:monosaccharide binding"/>
    <property type="evidence" value="ECO:0007669"/>
    <property type="project" value="TreeGrafter"/>
</dbReference>
<dbReference type="Proteomes" id="UP000325536">
    <property type="component" value="Chromosome"/>
</dbReference>
<evidence type="ECO:0000256" key="6">
    <source>
        <dbReference type="ARBA" id="ARBA00029321"/>
    </source>
</evidence>
<accession>A0A5P3MR59</accession>
<dbReference type="PANTHER" id="PTHR11469:SF1">
    <property type="entry name" value="GLUCOSE-6-PHOSPHATE ISOMERASE"/>
    <property type="match status" value="1"/>
</dbReference>
<dbReference type="CDD" id="cd05015">
    <property type="entry name" value="SIS_PGI_1"/>
    <property type="match status" value="1"/>
</dbReference>
<reference evidence="9 10" key="1">
    <citation type="submission" date="2018-08" db="EMBL/GenBank/DDBJ databases">
        <title>Neisseria animalis ATCC 49930 complete genome.</title>
        <authorList>
            <person name="Veseli I.A."/>
            <person name="Mascarenhas dos Santos A.C."/>
            <person name="Buttler R."/>
            <person name="Pombert J.-F."/>
        </authorList>
    </citation>
    <scope>NUCLEOTIDE SEQUENCE [LARGE SCALE GENOMIC DNA]</scope>
    <source>
        <strain evidence="9 10">ATCC 49930</strain>
    </source>
</reference>
<dbReference type="Gene3D" id="3.40.50.10490">
    <property type="entry name" value="Glucose-6-phosphate isomerase like protein, domain 1"/>
    <property type="match status" value="2"/>
</dbReference>
<dbReference type="InterPro" id="IPR035482">
    <property type="entry name" value="SIS_PGI_2"/>
</dbReference>
<dbReference type="PROSITE" id="PS51463">
    <property type="entry name" value="P_GLUCOSE_ISOMERASE_3"/>
    <property type="match status" value="1"/>
</dbReference>
<dbReference type="SUPFAM" id="SSF53697">
    <property type="entry name" value="SIS domain"/>
    <property type="match status" value="1"/>
</dbReference>
<comment type="pathway">
    <text evidence="7">Carbohydrate biosynthesis; gluconeogenesis.</text>
</comment>
<dbReference type="GO" id="GO:0004347">
    <property type="term" value="F:glucose-6-phosphate isomerase activity"/>
    <property type="evidence" value="ECO:0007669"/>
    <property type="project" value="UniProtKB-UniRule"/>
</dbReference>
<dbReference type="InterPro" id="IPR018189">
    <property type="entry name" value="Phosphoglucose_isomerase_CS"/>
</dbReference>
<dbReference type="EMBL" id="CP031699">
    <property type="protein sequence ID" value="QEY24082.1"/>
    <property type="molecule type" value="Genomic_DNA"/>
</dbReference>
<evidence type="ECO:0000256" key="3">
    <source>
        <dbReference type="ARBA" id="ARBA00022432"/>
    </source>
</evidence>
<keyword evidence="7" id="KW-0963">Cytoplasm</keyword>
<dbReference type="PRINTS" id="PR00662">
    <property type="entry name" value="G6PISOMERASE"/>
</dbReference>
<comment type="subcellular location">
    <subcellularLocation>
        <location evidence="7">Cytoplasm</location>
    </subcellularLocation>
</comment>
<dbReference type="InterPro" id="IPR023096">
    <property type="entry name" value="G6P_Isomerase_C"/>
</dbReference>
<evidence type="ECO:0000256" key="4">
    <source>
        <dbReference type="ARBA" id="ARBA00023152"/>
    </source>
</evidence>
<dbReference type="PROSITE" id="PS00174">
    <property type="entry name" value="P_GLUCOSE_ISOMERASE_2"/>
    <property type="match status" value="1"/>
</dbReference>
<dbReference type="GO" id="GO:0005829">
    <property type="term" value="C:cytosol"/>
    <property type="evidence" value="ECO:0007669"/>
    <property type="project" value="TreeGrafter"/>
</dbReference>
<name>A0A5P3MR59_NEIAN</name>
<organism evidence="9 10">
    <name type="scientific">Neisseria animalis</name>
    <dbReference type="NCBI Taxonomy" id="492"/>
    <lineage>
        <taxon>Bacteria</taxon>
        <taxon>Pseudomonadati</taxon>
        <taxon>Pseudomonadota</taxon>
        <taxon>Betaproteobacteria</taxon>
        <taxon>Neisseriales</taxon>
        <taxon>Neisseriaceae</taxon>
        <taxon>Neisseria</taxon>
    </lineage>
</organism>
<dbReference type="UniPathway" id="UPA00109">
    <property type="reaction ID" value="UER00181"/>
</dbReference>
<dbReference type="Pfam" id="PF00342">
    <property type="entry name" value="PGI"/>
    <property type="match status" value="1"/>
</dbReference>
<dbReference type="RefSeq" id="WP_123795262.1">
    <property type="nucleotide sequence ID" value="NZ_CP031699.1"/>
</dbReference>
<evidence type="ECO:0000313" key="10">
    <source>
        <dbReference type="Proteomes" id="UP000325536"/>
    </source>
</evidence>
<dbReference type="Gene3D" id="1.10.1390.10">
    <property type="match status" value="1"/>
</dbReference>
<dbReference type="GO" id="GO:0006094">
    <property type="term" value="P:gluconeogenesis"/>
    <property type="evidence" value="ECO:0007669"/>
    <property type="project" value="UniProtKB-UniRule"/>
</dbReference>
<evidence type="ECO:0000256" key="1">
    <source>
        <dbReference type="ARBA" id="ARBA00004926"/>
    </source>
</evidence>
<dbReference type="GO" id="GO:0006096">
    <property type="term" value="P:glycolytic process"/>
    <property type="evidence" value="ECO:0007669"/>
    <property type="project" value="UniProtKB-UniRule"/>
</dbReference>
<dbReference type="GO" id="GO:0097367">
    <property type="term" value="F:carbohydrate derivative binding"/>
    <property type="evidence" value="ECO:0007669"/>
    <property type="project" value="InterPro"/>
</dbReference>
<comment type="pathway">
    <text evidence="1 7 8">Carbohydrate degradation; glycolysis; D-glyceraldehyde 3-phosphate and glycerone phosphate from D-glucose: step 2/4.</text>
</comment>
<dbReference type="FunFam" id="1.10.1390.10:FF:000001">
    <property type="entry name" value="Glucose-6-phosphate isomerase"/>
    <property type="match status" value="1"/>
</dbReference>
<dbReference type="PANTHER" id="PTHR11469">
    <property type="entry name" value="GLUCOSE-6-PHOSPHATE ISOMERASE"/>
    <property type="match status" value="1"/>
</dbReference>
<keyword evidence="4 7" id="KW-0324">Glycolysis</keyword>
<dbReference type="UniPathway" id="UPA00138"/>
<evidence type="ECO:0000256" key="7">
    <source>
        <dbReference type="HAMAP-Rule" id="MF_00473"/>
    </source>
</evidence>
<dbReference type="OrthoDB" id="140919at2"/>
<feature type="active site" evidence="7">
    <location>
        <position position="508"/>
    </location>
</feature>
<feature type="active site" evidence="7">
    <location>
        <position position="382"/>
    </location>
</feature>
<keyword evidence="5 7" id="KW-0413">Isomerase</keyword>
<evidence type="ECO:0000256" key="2">
    <source>
        <dbReference type="ARBA" id="ARBA00006604"/>
    </source>
</evidence>
<evidence type="ECO:0000256" key="8">
    <source>
        <dbReference type="RuleBase" id="RU000612"/>
    </source>
</evidence>
<proteinExistence type="inferred from homology"/>